<reference evidence="1 2" key="1">
    <citation type="submission" date="2020-02" db="EMBL/GenBank/DDBJ databases">
        <title>Genome assembly of a novel Clostridium senegalense strain.</title>
        <authorList>
            <person name="Gupta T.B."/>
            <person name="Jauregui R."/>
            <person name="Maclean P."/>
            <person name="Nawarathana A."/>
            <person name="Brightwell G."/>
        </authorList>
    </citation>
    <scope>NUCLEOTIDE SEQUENCE [LARGE SCALE GENOMIC DNA]</scope>
    <source>
        <strain evidence="1 2">AGRFS4</strain>
    </source>
</reference>
<organism evidence="1 2">
    <name type="scientific">Clostridium senegalense</name>
    <dbReference type="NCBI Taxonomy" id="1465809"/>
    <lineage>
        <taxon>Bacteria</taxon>
        <taxon>Bacillati</taxon>
        <taxon>Bacillota</taxon>
        <taxon>Clostridia</taxon>
        <taxon>Eubacteriales</taxon>
        <taxon>Clostridiaceae</taxon>
        <taxon>Clostridium</taxon>
    </lineage>
</organism>
<proteinExistence type="predicted"/>
<dbReference type="EMBL" id="JAAGPU010000027">
    <property type="protein sequence ID" value="NEU05864.1"/>
    <property type="molecule type" value="Genomic_DNA"/>
</dbReference>
<dbReference type="Proteomes" id="UP000481872">
    <property type="component" value="Unassembled WGS sequence"/>
</dbReference>
<gene>
    <name evidence="1" type="ORF">G3M99_13590</name>
</gene>
<dbReference type="RefSeq" id="WP_199870506.1">
    <property type="nucleotide sequence ID" value="NZ_JAAGPU010000027.1"/>
</dbReference>
<keyword evidence="2" id="KW-1185">Reference proteome</keyword>
<dbReference type="AlphaFoldDB" id="A0A6M0H6F4"/>
<accession>A0A6M0H6F4</accession>
<protein>
    <submittedName>
        <fullName evidence="1">Uncharacterized protein</fullName>
    </submittedName>
</protein>
<sequence>MIKALQNKNLSYDEYIYTLKKIIENINSGSGLVGLCEEMGNKDVIDDFNSHPINTGDLKARDPKIQPCPMDLRLQDGKEHKSYTGCFYHCGYNEYLNLTKEEQINLIEDLISKKQNSN</sequence>
<comment type="caution">
    <text evidence="1">The sequence shown here is derived from an EMBL/GenBank/DDBJ whole genome shotgun (WGS) entry which is preliminary data.</text>
</comment>
<name>A0A6M0H6F4_9CLOT</name>
<evidence type="ECO:0000313" key="2">
    <source>
        <dbReference type="Proteomes" id="UP000481872"/>
    </source>
</evidence>
<evidence type="ECO:0000313" key="1">
    <source>
        <dbReference type="EMBL" id="NEU05864.1"/>
    </source>
</evidence>